<evidence type="ECO:0000313" key="4">
    <source>
        <dbReference type="Proteomes" id="UP000591131"/>
    </source>
</evidence>
<keyword evidence="2" id="KW-0732">Signal</keyword>
<name>A0A7J6N1Z1_PERCH</name>
<keyword evidence="1" id="KW-0472">Membrane</keyword>
<dbReference type="EMBL" id="JAAPAO010000005">
    <property type="protein sequence ID" value="KAF4677928.1"/>
    <property type="molecule type" value="Genomic_DNA"/>
</dbReference>
<evidence type="ECO:0000313" key="3">
    <source>
        <dbReference type="EMBL" id="KAF4677928.1"/>
    </source>
</evidence>
<evidence type="ECO:0000256" key="2">
    <source>
        <dbReference type="SAM" id="SignalP"/>
    </source>
</evidence>
<dbReference type="Proteomes" id="UP000591131">
    <property type="component" value="Unassembled WGS sequence"/>
</dbReference>
<keyword evidence="1" id="KW-1133">Transmembrane helix</keyword>
<feature type="chain" id="PRO_5029454950" evidence="2">
    <location>
        <begin position="19"/>
        <end position="452"/>
    </location>
</feature>
<proteinExistence type="predicted"/>
<keyword evidence="4" id="KW-1185">Reference proteome</keyword>
<dbReference type="AlphaFoldDB" id="A0A7J6N1Z1"/>
<organism evidence="3 4">
    <name type="scientific">Perkinsus chesapeaki</name>
    <name type="common">Clam parasite</name>
    <name type="synonym">Perkinsus andrewsi</name>
    <dbReference type="NCBI Taxonomy" id="330153"/>
    <lineage>
        <taxon>Eukaryota</taxon>
        <taxon>Sar</taxon>
        <taxon>Alveolata</taxon>
        <taxon>Perkinsozoa</taxon>
        <taxon>Perkinsea</taxon>
        <taxon>Perkinsida</taxon>
        <taxon>Perkinsidae</taxon>
        <taxon>Perkinsus</taxon>
    </lineage>
</organism>
<comment type="caution">
    <text evidence="3">The sequence shown here is derived from an EMBL/GenBank/DDBJ whole genome shotgun (WGS) entry which is preliminary data.</text>
</comment>
<reference evidence="3 4" key="1">
    <citation type="submission" date="2020-04" db="EMBL/GenBank/DDBJ databases">
        <title>Perkinsus chesapeaki whole genome sequence.</title>
        <authorList>
            <person name="Bogema D.R."/>
        </authorList>
    </citation>
    <scope>NUCLEOTIDE SEQUENCE [LARGE SCALE GENOMIC DNA]</scope>
    <source>
        <strain evidence="3">ATCC PRA-425</strain>
    </source>
</reference>
<feature type="transmembrane region" description="Helical" evidence="1">
    <location>
        <begin position="428"/>
        <end position="448"/>
    </location>
</feature>
<keyword evidence="1" id="KW-0812">Transmembrane</keyword>
<sequence>MALLSFSTILLTISTALAAVTDSSAARHEFLKNGTVEILEYKTKPTYSANDEFEIFFGEYRIASWFVSMAPWNIYHGGLQFRCERTNYTYTIDYNAKFDFNITHFLVPTEQYQGEIDEDGFPTGPEVLRAIRTLASLTEASSELDSEMQNMTKFEYGWSLVRALRMALSGDMIPGLEWRNFGILRFRDFWPDEYTNRTKVGVMTGRQFDELKRWFIEDWARPKDTFDPLTIIDVQLGQRVWMSRMCHDLVEYGLKKISEMGVHLRPERPLLRDHITVYVKPGSLKLIDVRENAFNRRAVARFMRVYLNFIPQLREQFIHARDLLRKVLAMDLIPIGYFMGQYYEAEVVPPLVNYCYVPLRMPRRLADGTTVFGGVDAMNRNRSLCALQNEDVTLDNVTLTLEDRLIMLENYVDVFFNAPERRPQYRRVFMILSGTLFCLLIATAYLIMRKRI</sequence>
<protein>
    <submittedName>
        <fullName evidence="3">Uncharacterized protein</fullName>
    </submittedName>
</protein>
<evidence type="ECO:0000256" key="1">
    <source>
        <dbReference type="SAM" id="Phobius"/>
    </source>
</evidence>
<feature type="signal peptide" evidence="2">
    <location>
        <begin position="1"/>
        <end position="18"/>
    </location>
</feature>
<gene>
    <name evidence="3" type="ORF">FOL47_008032</name>
</gene>
<dbReference type="OrthoDB" id="440125at2759"/>
<accession>A0A7J6N1Z1</accession>